<evidence type="ECO:0000313" key="3">
    <source>
        <dbReference type="Proteomes" id="UP000014760"/>
    </source>
</evidence>
<keyword evidence="3" id="KW-1185">Reference proteome</keyword>
<dbReference type="AlphaFoldDB" id="R7T8F6"/>
<dbReference type="EnsemblMetazoa" id="CapteT221540">
    <property type="protein sequence ID" value="CapteP221540"/>
    <property type="gene ID" value="CapteG221540"/>
</dbReference>
<gene>
    <name evidence="1" type="ORF">CAPTEDRAFT_221540</name>
</gene>
<sequence length="122" mass="13791">MKAGWIPASVCDLLLSVSRVWWSFLKNPEWLSLCISKGCVWHSRLIADCIINLCVAVGSVGQTSLDFLFFLMRSEFGIQSAGRLTGLSSLQRLKEYTIKRTNMKNKTVRFEGKKFGANEINK</sequence>
<dbReference type="EMBL" id="AMQN01003233">
    <property type="status" value="NOT_ANNOTATED_CDS"/>
    <property type="molecule type" value="Genomic_DNA"/>
</dbReference>
<reference evidence="2" key="3">
    <citation type="submission" date="2015-06" db="UniProtKB">
        <authorList>
            <consortium name="EnsemblMetazoa"/>
        </authorList>
    </citation>
    <scope>IDENTIFICATION</scope>
</reference>
<reference evidence="3" key="1">
    <citation type="submission" date="2012-12" db="EMBL/GenBank/DDBJ databases">
        <authorList>
            <person name="Hellsten U."/>
            <person name="Grimwood J."/>
            <person name="Chapman J.A."/>
            <person name="Shapiro H."/>
            <person name="Aerts A."/>
            <person name="Otillar R.P."/>
            <person name="Terry A.Y."/>
            <person name="Boore J.L."/>
            <person name="Simakov O."/>
            <person name="Marletaz F."/>
            <person name="Cho S.-J."/>
            <person name="Edsinger-Gonzales E."/>
            <person name="Havlak P."/>
            <person name="Kuo D.-H."/>
            <person name="Larsson T."/>
            <person name="Lv J."/>
            <person name="Arendt D."/>
            <person name="Savage R."/>
            <person name="Osoegawa K."/>
            <person name="de Jong P."/>
            <person name="Lindberg D.R."/>
            <person name="Seaver E.C."/>
            <person name="Weisblat D.A."/>
            <person name="Putnam N.H."/>
            <person name="Grigoriev I.V."/>
            <person name="Rokhsar D.S."/>
        </authorList>
    </citation>
    <scope>NUCLEOTIDE SEQUENCE</scope>
    <source>
        <strain evidence="3">I ESC-2004</strain>
    </source>
</reference>
<dbReference type="Proteomes" id="UP000014760">
    <property type="component" value="Unassembled WGS sequence"/>
</dbReference>
<evidence type="ECO:0000313" key="1">
    <source>
        <dbReference type="EMBL" id="ELT89713.1"/>
    </source>
</evidence>
<reference evidence="1 3" key="2">
    <citation type="journal article" date="2013" name="Nature">
        <title>Insights into bilaterian evolution from three spiralian genomes.</title>
        <authorList>
            <person name="Simakov O."/>
            <person name="Marletaz F."/>
            <person name="Cho S.J."/>
            <person name="Edsinger-Gonzales E."/>
            <person name="Havlak P."/>
            <person name="Hellsten U."/>
            <person name="Kuo D.H."/>
            <person name="Larsson T."/>
            <person name="Lv J."/>
            <person name="Arendt D."/>
            <person name="Savage R."/>
            <person name="Osoegawa K."/>
            <person name="de Jong P."/>
            <person name="Grimwood J."/>
            <person name="Chapman J.A."/>
            <person name="Shapiro H."/>
            <person name="Aerts A."/>
            <person name="Otillar R.P."/>
            <person name="Terry A.Y."/>
            <person name="Boore J.L."/>
            <person name="Grigoriev I.V."/>
            <person name="Lindberg D.R."/>
            <person name="Seaver E.C."/>
            <person name="Weisblat D.A."/>
            <person name="Putnam N.H."/>
            <person name="Rokhsar D.S."/>
        </authorList>
    </citation>
    <scope>NUCLEOTIDE SEQUENCE</scope>
    <source>
        <strain evidence="1 3">I ESC-2004</strain>
    </source>
</reference>
<organism evidence="1">
    <name type="scientific">Capitella teleta</name>
    <name type="common">Polychaete worm</name>
    <dbReference type="NCBI Taxonomy" id="283909"/>
    <lineage>
        <taxon>Eukaryota</taxon>
        <taxon>Metazoa</taxon>
        <taxon>Spiralia</taxon>
        <taxon>Lophotrochozoa</taxon>
        <taxon>Annelida</taxon>
        <taxon>Polychaeta</taxon>
        <taxon>Sedentaria</taxon>
        <taxon>Scolecida</taxon>
        <taxon>Capitellidae</taxon>
        <taxon>Capitella</taxon>
    </lineage>
</organism>
<protein>
    <submittedName>
        <fullName evidence="1 2">Uncharacterized protein</fullName>
    </submittedName>
</protein>
<proteinExistence type="predicted"/>
<evidence type="ECO:0000313" key="2">
    <source>
        <dbReference type="EnsemblMetazoa" id="CapteP221540"/>
    </source>
</evidence>
<dbReference type="EMBL" id="KB311229">
    <property type="protein sequence ID" value="ELT89713.1"/>
    <property type="molecule type" value="Genomic_DNA"/>
</dbReference>
<name>R7T8F6_CAPTE</name>
<dbReference type="HOGENOM" id="CLU_2028895_0_0_1"/>
<accession>R7T8F6</accession>